<dbReference type="InterPro" id="IPR036388">
    <property type="entry name" value="WH-like_DNA-bd_sf"/>
</dbReference>
<dbReference type="SUPFAM" id="SSF88659">
    <property type="entry name" value="Sigma3 and sigma4 domains of RNA polymerase sigma factors"/>
    <property type="match status" value="1"/>
</dbReference>
<dbReference type="InterPro" id="IPR000838">
    <property type="entry name" value="RNA_pol_sigma70_ECF_CS"/>
</dbReference>
<dbReference type="InterPro" id="IPR013249">
    <property type="entry name" value="RNA_pol_sigma70_r4_t2"/>
</dbReference>
<dbReference type="NCBIfam" id="TIGR02937">
    <property type="entry name" value="sigma70-ECF"/>
    <property type="match status" value="1"/>
</dbReference>
<dbReference type="OrthoDB" id="9794372at2"/>
<evidence type="ECO:0000313" key="11">
    <source>
        <dbReference type="Proteomes" id="UP000245708"/>
    </source>
</evidence>
<keyword evidence="3 6" id="KW-0731">Sigma factor</keyword>
<dbReference type="SUPFAM" id="SSF88946">
    <property type="entry name" value="Sigma2 domain of RNA polymerase sigma factors"/>
    <property type="match status" value="1"/>
</dbReference>
<dbReference type="InterPro" id="IPR007627">
    <property type="entry name" value="RNA_pol_sigma70_r2"/>
</dbReference>
<comment type="caution">
    <text evidence="10">The sequence shown here is derived from an EMBL/GenBank/DDBJ whole genome shotgun (WGS) entry which is preliminary data.</text>
</comment>
<dbReference type="RefSeq" id="WP_109666442.1">
    <property type="nucleotide sequence ID" value="NZ_QGGW01000002.1"/>
</dbReference>
<dbReference type="InterPro" id="IPR014284">
    <property type="entry name" value="RNA_pol_sigma-70_dom"/>
</dbReference>
<gene>
    <name evidence="10" type="ORF">C7455_102169</name>
</gene>
<evidence type="ECO:0000256" key="2">
    <source>
        <dbReference type="ARBA" id="ARBA00023015"/>
    </source>
</evidence>
<feature type="domain" description="RNA polymerase sigma-70 region 2" evidence="8">
    <location>
        <begin position="18"/>
        <end position="78"/>
    </location>
</feature>
<evidence type="ECO:0000256" key="6">
    <source>
        <dbReference type="RuleBase" id="RU000716"/>
    </source>
</evidence>
<sequence length="198" mass="22284">MIDHKHEFHDLLPLEVAALRRRALKLTSNEHRAQDLVQTTLLKAWTNRASYRPETNLRAWLFTIMRNTFFSDLRKLRREVEDVDGLCAQALAEPPRQVDAIALKELIAAIGQLPRAQRRPLVLMGAYGFSQLEAADACGCTIGTIKSRVSRSRATLSLILAHDEMDAGTLSQRARRSEGVSQHSRRANLHALTSARTH</sequence>
<dbReference type="Pfam" id="PF08281">
    <property type="entry name" value="Sigma70_r4_2"/>
    <property type="match status" value="1"/>
</dbReference>
<dbReference type="GO" id="GO:0003677">
    <property type="term" value="F:DNA binding"/>
    <property type="evidence" value="ECO:0007669"/>
    <property type="project" value="UniProtKB-KW"/>
</dbReference>
<dbReference type="InterPro" id="IPR013324">
    <property type="entry name" value="RNA_pol_sigma_r3/r4-like"/>
</dbReference>
<dbReference type="PANTHER" id="PTHR43133:SF25">
    <property type="entry name" value="RNA POLYMERASE SIGMA FACTOR RFAY-RELATED"/>
    <property type="match status" value="1"/>
</dbReference>
<keyword evidence="4 6" id="KW-0238">DNA-binding</keyword>
<dbReference type="GO" id="GO:0016987">
    <property type="term" value="F:sigma factor activity"/>
    <property type="evidence" value="ECO:0007669"/>
    <property type="project" value="UniProtKB-KW"/>
</dbReference>
<dbReference type="PANTHER" id="PTHR43133">
    <property type="entry name" value="RNA POLYMERASE ECF-TYPE SIGMA FACTO"/>
    <property type="match status" value="1"/>
</dbReference>
<dbReference type="InterPro" id="IPR039425">
    <property type="entry name" value="RNA_pol_sigma-70-like"/>
</dbReference>
<reference evidence="10 11" key="1">
    <citation type="submission" date="2018-05" db="EMBL/GenBank/DDBJ databases">
        <title>Genomic Encyclopedia of Type Strains, Phase IV (KMG-IV): sequencing the most valuable type-strain genomes for metagenomic binning, comparative biology and taxonomic classification.</title>
        <authorList>
            <person name="Goeker M."/>
        </authorList>
    </citation>
    <scope>NUCLEOTIDE SEQUENCE [LARGE SCALE GENOMIC DNA]</scope>
    <source>
        <strain evidence="10 11">DSM 16097</strain>
    </source>
</reference>
<feature type="domain" description="RNA polymerase sigma factor 70 region 4 type 2" evidence="9">
    <location>
        <begin position="104"/>
        <end position="156"/>
    </location>
</feature>
<evidence type="ECO:0000256" key="7">
    <source>
        <dbReference type="SAM" id="MobiDB-lite"/>
    </source>
</evidence>
<accession>A0A316GNE8</accession>
<dbReference type="Proteomes" id="UP000245708">
    <property type="component" value="Unassembled WGS sequence"/>
</dbReference>
<keyword evidence="2 6" id="KW-0805">Transcription regulation</keyword>
<dbReference type="AlphaFoldDB" id="A0A316GNE8"/>
<dbReference type="EMBL" id="QGGW01000002">
    <property type="protein sequence ID" value="PWK61480.1"/>
    <property type="molecule type" value="Genomic_DNA"/>
</dbReference>
<organism evidence="10 11">
    <name type="scientific">Roseicyclus mahoneyensis</name>
    <dbReference type="NCBI Taxonomy" id="164332"/>
    <lineage>
        <taxon>Bacteria</taxon>
        <taxon>Pseudomonadati</taxon>
        <taxon>Pseudomonadota</taxon>
        <taxon>Alphaproteobacteria</taxon>
        <taxon>Rhodobacterales</taxon>
        <taxon>Roseobacteraceae</taxon>
        <taxon>Roseicyclus</taxon>
    </lineage>
</organism>
<proteinExistence type="inferred from homology"/>
<dbReference type="GO" id="GO:0006352">
    <property type="term" value="P:DNA-templated transcription initiation"/>
    <property type="evidence" value="ECO:0007669"/>
    <property type="project" value="InterPro"/>
</dbReference>
<feature type="region of interest" description="Disordered" evidence="7">
    <location>
        <begin position="170"/>
        <end position="198"/>
    </location>
</feature>
<dbReference type="PROSITE" id="PS01063">
    <property type="entry name" value="SIGMA70_ECF"/>
    <property type="match status" value="1"/>
</dbReference>
<dbReference type="InterPro" id="IPR013325">
    <property type="entry name" value="RNA_pol_sigma_r2"/>
</dbReference>
<dbReference type="Gene3D" id="1.10.1740.10">
    <property type="match status" value="1"/>
</dbReference>
<keyword evidence="11" id="KW-1185">Reference proteome</keyword>
<protein>
    <recommendedName>
        <fullName evidence="6">RNA polymerase sigma factor</fullName>
    </recommendedName>
</protein>
<evidence type="ECO:0000256" key="1">
    <source>
        <dbReference type="ARBA" id="ARBA00010641"/>
    </source>
</evidence>
<dbReference type="Pfam" id="PF04542">
    <property type="entry name" value="Sigma70_r2"/>
    <property type="match status" value="1"/>
</dbReference>
<evidence type="ECO:0000313" key="10">
    <source>
        <dbReference type="EMBL" id="PWK61480.1"/>
    </source>
</evidence>
<evidence type="ECO:0000259" key="9">
    <source>
        <dbReference type="Pfam" id="PF08281"/>
    </source>
</evidence>
<evidence type="ECO:0000259" key="8">
    <source>
        <dbReference type="Pfam" id="PF04542"/>
    </source>
</evidence>
<evidence type="ECO:0000256" key="4">
    <source>
        <dbReference type="ARBA" id="ARBA00023125"/>
    </source>
</evidence>
<evidence type="ECO:0000256" key="3">
    <source>
        <dbReference type="ARBA" id="ARBA00023082"/>
    </source>
</evidence>
<keyword evidence="5 6" id="KW-0804">Transcription</keyword>
<name>A0A316GNE8_9RHOB</name>
<evidence type="ECO:0000256" key="5">
    <source>
        <dbReference type="ARBA" id="ARBA00023163"/>
    </source>
</evidence>
<comment type="similarity">
    <text evidence="1 6">Belongs to the sigma-70 factor family. ECF subfamily.</text>
</comment>
<dbReference type="Gene3D" id="1.10.10.10">
    <property type="entry name" value="Winged helix-like DNA-binding domain superfamily/Winged helix DNA-binding domain"/>
    <property type="match status" value="1"/>
</dbReference>